<evidence type="ECO:0008006" key="4">
    <source>
        <dbReference type="Google" id="ProtNLM"/>
    </source>
</evidence>
<accession>A0ABX2IJK4</accession>
<evidence type="ECO:0000256" key="1">
    <source>
        <dbReference type="SAM" id="SignalP"/>
    </source>
</evidence>
<evidence type="ECO:0000313" key="3">
    <source>
        <dbReference type="Proteomes" id="UP000778523"/>
    </source>
</evidence>
<comment type="caution">
    <text evidence="2">The sequence shown here is derived from an EMBL/GenBank/DDBJ whole genome shotgun (WGS) entry which is preliminary data.</text>
</comment>
<keyword evidence="1" id="KW-0732">Signal</keyword>
<dbReference type="EMBL" id="JABCSC020000001">
    <property type="protein sequence ID" value="NSL54225.1"/>
    <property type="molecule type" value="Genomic_DNA"/>
</dbReference>
<gene>
    <name evidence="2" type="ORF">HJ583_004235</name>
</gene>
<keyword evidence="3" id="KW-1185">Reference proteome</keyword>
<reference evidence="2 3" key="1">
    <citation type="submission" date="2020-06" db="EMBL/GenBank/DDBJ databases">
        <title>Draft genome of Uliginosibacterium sp. IMCC34675.</title>
        <authorList>
            <person name="Song J."/>
        </authorList>
    </citation>
    <scope>NUCLEOTIDE SEQUENCE [LARGE SCALE GENOMIC DNA]</scope>
    <source>
        <strain evidence="2 3">IMCC34675</strain>
    </source>
</reference>
<feature type="chain" id="PRO_5045422095" description="Lipoprotein" evidence="1">
    <location>
        <begin position="22"/>
        <end position="149"/>
    </location>
</feature>
<protein>
    <recommendedName>
        <fullName evidence="4">Lipoprotein</fullName>
    </recommendedName>
</protein>
<feature type="signal peptide" evidence="1">
    <location>
        <begin position="1"/>
        <end position="21"/>
    </location>
</feature>
<evidence type="ECO:0000313" key="2">
    <source>
        <dbReference type="EMBL" id="NSL54225.1"/>
    </source>
</evidence>
<name>A0ABX2IJK4_9RHOO</name>
<dbReference type="RefSeq" id="WP_170020751.1">
    <property type="nucleotide sequence ID" value="NZ_JABCSC020000001.1"/>
</dbReference>
<dbReference type="Proteomes" id="UP000778523">
    <property type="component" value="Unassembled WGS sequence"/>
</dbReference>
<proteinExistence type="predicted"/>
<sequence>MQSFPLLRLSLSLITSFAALALSACGGGNDLADTWADITKSVNLDSYSDSCDGENWKTVSRTSGNQTILMTITVNTTGDVEPLKPEWGIGDGHSIGSGLVSATSSTDGTGRKFTQTLVINSTGDISYRFKIRDKNDDLRYETTCKVHVN</sequence>
<organism evidence="2 3">
    <name type="scientific">Uliginosibacterium aquaticum</name>
    <dbReference type="NCBI Taxonomy" id="2731212"/>
    <lineage>
        <taxon>Bacteria</taxon>
        <taxon>Pseudomonadati</taxon>
        <taxon>Pseudomonadota</taxon>
        <taxon>Betaproteobacteria</taxon>
        <taxon>Rhodocyclales</taxon>
        <taxon>Zoogloeaceae</taxon>
        <taxon>Uliginosibacterium</taxon>
    </lineage>
</organism>